<accession>A0A8T0HSL4</accession>
<name>A0A8T0HSL4_CERPU</name>
<keyword evidence="2" id="KW-1185">Reference proteome</keyword>
<dbReference type="AlphaFoldDB" id="A0A8T0HSL4"/>
<evidence type="ECO:0000313" key="1">
    <source>
        <dbReference type="EMBL" id="KAG0573797.1"/>
    </source>
</evidence>
<evidence type="ECO:0000313" key="2">
    <source>
        <dbReference type="Proteomes" id="UP000822688"/>
    </source>
</evidence>
<protein>
    <submittedName>
        <fullName evidence="1">Uncharacterized protein</fullName>
    </submittedName>
</protein>
<dbReference type="EMBL" id="CM026426">
    <property type="protein sequence ID" value="KAG0573797.1"/>
    <property type="molecule type" value="Genomic_DNA"/>
</dbReference>
<dbReference type="Proteomes" id="UP000822688">
    <property type="component" value="Chromosome V"/>
</dbReference>
<gene>
    <name evidence="1" type="ORF">KC19_VG209800</name>
</gene>
<sequence>MFPRSRAVSIFDGHWLPKGFKVVNANVFLTFRQNVLSKRDFRDALSRGGATLVLCNRGTSAEPDQPGEERETQMI</sequence>
<organism evidence="1 2">
    <name type="scientific">Ceratodon purpureus</name>
    <name type="common">Fire moss</name>
    <name type="synonym">Dicranum purpureum</name>
    <dbReference type="NCBI Taxonomy" id="3225"/>
    <lineage>
        <taxon>Eukaryota</taxon>
        <taxon>Viridiplantae</taxon>
        <taxon>Streptophyta</taxon>
        <taxon>Embryophyta</taxon>
        <taxon>Bryophyta</taxon>
        <taxon>Bryophytina</taxon>
        <taxon>Bryopsida</taxon>
        <taxon>Dicranidae</taxon>
        <taxon>Pseudoditrichales</taxon>
        <taxon>Ditrichaceae</taxon>
        <taxon>Ceratodon</taxon>
    </lineage>
</organism>
<comment type="caution">
    <text evidence="1">The sequence shown here is derived from an EMBL/GenBank/DDBJ whole genome shotgun (WGS) entry which is preliminary data.</text>
</comment>
<proteinExistence type="predicted"/>
<reference evidence="1" key="1">
    <citation type="submission" date="2020-06" db="EMBL/GenBank/DDBJ databases">
        <title>WGS assembly of Ceratodon purpureus strain R40.</title>
        <authorList>
            <person name="Carey S.B."/>
            <person name="Jenkins J."/>
            <person name="Shu S."/>
            <person name="Lovell J.T."/>
            <person name="Sreedasyam A."/>
            <person name="Maumus F."/>
            <person name="Tiley G.P."/>
            <person name="Fernandez-Pozo N."/>
            <person name="Barry K."/>
            <person name="Chen C."/>
            <person name="Wang M."/>
            <person name="Lipzen A."/>
            <person name="Daum C."/>
            <person name="Saski C.A."/>
            <person name="Payton A.C."/>
            <person name="Mcbreen J.C."/>
            <person name="Conrad R.E."/>
            <person name="Kollar L.M."/>
            <person name="Olsson S."/>
            <person name="Huttunen S."/>
            <person name="Landis J.B."/>
            <person name="Wickett N.J."/>
            <person name="Johnson M.G."/>
            <person name="Rensing S.A."/>
            <person name="Grimwood J."/>
            <person name="Schmutz J."/>
            <person name="Mcdaniel S.F."/>
        </authorList>
    </citation>
    <scope>NUCLEOTIDE SEQUENCE</scope>
    <source>
        <strain evidence="1">R40</strain>
    </source>
</reference>